<keyword evidence="5 11" id="KW-0378">Hydrolase</keyword>
<evidence type="ECO:0000256" key="7">
    <source>
        <dbReference type="ARBA" id="ARBA00023015"/>
    </source>
</evidence>
<dbReference type="EMBL" id="MU004232">
    <property type="protein sequence ID" value="KAF2671623.1"/>
    <property type="molecule type" value="Genomic_DNA"/>
</dbReference>
<keyword evidence="4 11" id="KW-0678">Repressor</keyword>
<gene>
    <name evidence="15" type="ORF">BT63DRAFT_369695</name>
</gene>
<comment type="function">
    <text evidence="11">Responsible for the deacetylation of lysine residues on the N-terminal part of the core histones (H2A, H2B, H3 and H4). Histone deacetylation gives a tag for epigenetic repression and plays an important role in transcriptional regulation, cell cycle progression and developmental events.</text>
</comment>
<dbReference type="FunFam" id="3.40.800.20:FF:000005">
    <property type="entry name" value="histone deacetylase 6"/>
    <property type="match status" value="1"/>
</dbReference>
<dbReference type="Pfam" id="PF09757">
    <property type="entry name" value="Arb2-like"/>
    <property type="match status" value="1"/>
</dbReference>
<evidence type="ECO:0000256" key="2">
    <source>
        <dbReference type="ARBA" id="ARBA00007738"/>
    </source>
</evidence>
<dbReference type="GO" id="GO:0000118">
    <property type="term" value="C:histone deacetylase complex"/>
    <property type="evidence" value="ECO:0007669"/>
    <property type="project" value="TreeGrafter"/>
</dbReference>
<dbReference type="GO" id="GO:0031078">
    <property type="term" value="F:histone H3K14 deacetylase activity, hydrolytic mechanism"/>
    <property type="evidence" value="ECO:0007669"/>
    <property type="project" value="UniProtKB-UniRule"/>
</dbReference>
<comment type="similarity">
    <text evidence="2 11">Belongs to the histone deacetylase family. HD type 2 subfamily.</text>
</comment>
<dbReference type="PANTHER" id="PTHR10625:SF5">
    <property type="entry name" value="HISTONE DEACETYLASE"/>
    <property type="match status" value="1"/>
</dbReference>
<keyword evidence="8 11" id="KW-0804">Transcription</keyword>
<dbReference type="Gene3D" id="3.40.800.20">
    <property type="entry name" value="Histone deacetylase domain"/>
    <property type="match status" value="1"/>
</dbReference>
<feature type="compositionally biased region" description="Low complexity" evidence="12">
    <location>
        <begin position="758"/>
        <end position="769"/>
    </location>
</feature>
<dbReference type="GO" id="GO:0040029">
    <property type="term" value="P:epigenetic regulation of gene expression"/>
    <property type="evidence" value="ECO:0007669"/>
    <property type="project" value="TreeGrafter"/>
</dbReference>
<comment type="subcellular location">
    <subcellularLocation>
        <location evidence="1 11">Nucleus</location>
    </subcellularLocation>
</comment>
<evidence type="ECO:0000256" key="10">
    <source>
        <dbReference type="ARBA" id="ARBA00048287"/>
    </source>
</evidence>
<reference evidence="15" key="1">
    <citation type="journal article" date="2020" name="Stud. Mycol.">
        <title>101 Dothideomycetes genomes: a test case for predicting lifestyles and emergence of pathogens.</title>
        <authorList>
            <person name="Haridas S."/>
            <person name="Albert R."/>
            <person name="Binder M."/>
            <person name="Bloem J."/>
            <person name="Labutti K."/>
            <person name="Salamov A."/>
            <person name="Andreopoulos B."/>
            <person name="Baker S."/>
            <person name="Barry K."/>
            <person name="Bills G."/>
            <person name="Bluhm B."/>
            <person name="Cannon C."/>
            <person name="Castanera R."/>
            <person name="Culley D."/>
            <person name="Daum C."/>
            <person name="Ezra D."/>
            <person name="Gonzalez J."/>
            <person name="Henrissat B."/>
            <person name="Kuo A."/>
            <person name="Liang C."/>
            <person name="Lipzen A."/>
            <person name="Lutzoni F."/>
            <person name="Magnuson J."/>
            <person name="Mondo S."/>
            <person name="Nolan M."/>
            <person name="Ohm R."/>
            <person name="Pangilinan J."/>
            <person name="Park H.-J."/>
            <person name="Ramirez L."/>
            <person name="Alfaro M."/>
            <person name="Sun H."/>
            <person name="Tritt A."/>
            <person name="Yoshinaga Y."/>
            <person name="Zwiers L.-H."/>
            <person name="Turgeon B."/>
            <person name="Goodwin S."/>
            <person name="Spatafora J."/>
            <person name="Crous P."/>
            <person name="Grigoriev I."/>
        </authorList>
    </citation>
    <scope>NUCLEOTIDE SEQUENCE</scope>
    <source>
        <strain evidence="15">CBS 115976</strain>
    </source>
</reference>
<dbReference type="SUPFAM" id="SSF52768">
    <property type="entry name" value="Arginase/deacetylase"/>
    <property type="match status" value="1"/>
</dbReference>
<keyword evidence="7 11" id="KW-0805">Transcription regulation</keyword>
<proteinExistence type="inferred from homology"/>
<dbReference type="InterPro" id="IPR000286">
    <property type="entry name" value="HDACs"/>
</dbReference>
<evidence type="ECO:0000256" key="8">
    <source>
        <dbReference type="ARBA" id="ARBA00023163"/>
    </source>
</evidence>
<dbReference type="InterPro" id="IPR023696">
    <property type="entry name" value="Ureohydrolase_dom_sf"/>
</dbReference>
<dbReference type="EC" id="3.5.1.98" evidence="3 11"/>
<accession>A0A6A6UJG5</accession>
<dbReference type="Pfam" id="PF00850">
    <property type="entry name" value="Hist_deacetyl"/>
    <property type="match status" value="1"/>
</dbReference>
<keyword evidence="6 11" id="KW-0156">Chromatin regulator</keyword>
<evidence type="ECO:0000256" key="1">
    <source>
        <dbReference type="ARBA" id="ARBA00004123"/>
    </source>
</evidence>
<evidence type="ECO:0000256" key="3">
    <source>
        <dbReference type="ARBA" id="ARBA00012111"/>
    </source>
</evidence>
<name>A0A6A6UJG5_9PEZI</name>
<sequence length="781" mass="86493">MEDATFEPNADATGAEPIEYSSVEVVIHRAPDPKLPYLSKNTGLVYDPRMRFHTELGATEDDIHPEDPRRIWEIYQELILEGLVDDPTTPMLNGNSNNHHLQRLQRIESRLAEASEVVLVHSQEHWDWVAGLSDLTDKELRSNAKSMDSVYLHNMTYYCARLSAGGAIEAARAVVTGVVKNAIAVIRPPGHHAEHGTPGGFCFFNNVCVATRVCQKDFPDLCRKVLILDWDVHHGNGIQNIFEDDPNVLYISLHVHKDGGFYPHGPAGDHHHVGTGDAQGKNINIPWPRHHMTDGDYMYAFQQIVMPVAQEFNPDLVVIAAGFDAAEGDTLGICHVSPQCFSQMTHMLMSLANGRVVAALEGGYNLRSIARSAVAVTKTLMGEAPARVASLYPSMDGVATVKLVISKHAKYWQCLYPKETPEERSQRLGGKRLHDILREHQAKTWFREYNMSPLILRREKLKCFEGQVLATNEPVKDQPLVVIFHDPPETSHIDDPRASRIETHNVIVTNYAEEYVKRAVRDGLAVIDVNVSPYLSSGDGSSTSKEERTSKIHELASYLWENYIEAETSGNVFLIGVGAASEAIIHLLNTHGEINFDNGTSRKPCLTLPDGTNDIVDCVFMFLAQQTLQGVNRPADDYLPAWYHQHSMIYVAENHSVWLPERLRRLRKKYGNLLKSPKTNTQDMLAEHEEEVFTRILTGTAHTVDGSEPTLANLEISTTAISTTIGPDDSMTGDHSSSGAAKDELGTPVLPSGEGAVSPLRSPLKSPLSEQPLMGSFGGVQ</sequence>
<keyword evidence="16" id="KW-1185">Reference proteome</keyword>
<dbReference type="AlphaFoldDB" id="A0A6A6UJG5"/>
<dbReference type="InterPro" id="IPR017321">
    <property type="entry name" value="Hist_deAcase_II_yeast"/>
</dbReference>
<dbReference type="InterPro" id="IPR019154">
    <property type="entry name" value="Arb2-like_domain"/>
</dbReference>
<dbReference type="InterPro" id="IPR037138">
    <property type="entry name" value="His_deacetylse_dom_sf"/>
</dbReference>
<evidence type="ECO:0000256" key="6">
    <source>
        <dbReference type="ARBA" id="ARBA00022853"/>
    </source>
</evidence>
<evidence type="ECO:0000256" key="11">
    <source>
        <dbReference type="PIRNR" id="PIRNR037919"/>
    </source>
</evidence>
<dbReference type="PIRSF" id="PIRSF037919">
    <property type="entry name" value="HDAC_II_yeast"/>
    <property type="match status" value="1"/>
</dbReference>
<dbReference type="InterPro" id="IPR023801">
    <property type="entry name" value="His_deacetylse_dom"/>
</dbReference>
<organism evidence="15 16">
    <name type="scientific">Microthyrium microscopicum</name>
    <dbReference type="NCBI Taxonomy" id="703497"/>
    <lineage>
        <taxon>Eukaryota</taxon>
        <taxon>Fungi</taxon>
        <taxon>Dikarya</taxon>
        <taxon>Ascomycota</taxon>
        <taxon>Pezizomycotina</taxon>
        <taxon>Dothideomycetes</taxon>
        <taxon>Dothideomycetes incertae sedis</taxon>
        <taxon>Microthyriales</taxon>
        <taxon>Microthyriaceae</taxon>
        <taxon>Microthyrium</taxon>
    </lineage>
</organism>
<dbReference type="OrthoDB" id="424012at2759"/>
<keyword evidence="9 11" id="KW-0539">Nucleus</keyword>
<dbReference type="PRINTS" id="PR01270">
    <property type="entry name" value="HDASUPER"/>
</dbReference>
<dbReference type="PANTHER" id="PTHR10625">
    <property type="entry name" value="HISTONE DEACETYLASE HDAC1-RELATED"/>
    <property type="match status" value="1"/>
</dbReference>
<feature type="region of interest" description="Disordered" evidence="12">
    <location>
        <begin position="723"/>
        <end position="781"/>
    </location>
</feature>
<evidence type="ECO:0000256" key="5">
    <source>
        <dbReference type="ARBA" id="ARBA00022801"/>
    </source>
</evidence>
<comment type="catalytic activity">
    <reaction evidence="10 11">
        <text>N(6)-acetyl-L-lysyl-[histone] + H2O = L-lysyl-[histone] + acetate</text>
        <dbReference type="Rhea" id="RHEA:58196"/>
        <dbReference type="Rhea" id="RHEA-COMP:9845"/>
        <dbReference type="Rhea" id="RHEA-COMP:11338"/>
        <dbReference type="ChEBI" id="CHEBI:15377"/>
        <dbReference type="ChEBI" id="CHEBI:29969"/>
        <dbReference type="ChEBI" id="CHEBI:30089"/>
        <dbReference type="ChEBI" id="CHEBI:61930"/>
        <dbReference type="EC" id="3.5.1.98"/>
    </reaction>
</comment>
<evidence type="ECO:0000313" key="15">
    <source>
        <dbReference type="EMBL" id="KAF2671623.1"/>
    </source>
</evidence>
<protein>
    <recommendedName>
        <fullName evidence="3 11">Histone deacetylase</fullName>
        <ecNumber evidence="3 11">3.5.1.98</ecNumber>
    </recommendedName>
</protein>
<feature type="domain" description="Arb2-like" evidence="14">
    <location>
        <begin position="432"/>
        <end position="699"/>
    </location>
</feature>
<evidence type="ECO:0000256" key="12">
    <source>
        <dbReference type="SAM" id="MobiDB-lite"/>
    </source>
</evidence>
<evidence type="ECO:0000256" key="9">
    <source>
        <dbReference type="ARBA" id="ARBA00023242"/>
    </source>
</evidence>
<feature type="domain" description="Histone deacetylase" evidence="13">
    <location>
        <begin position="64"/>
        <end position="380"/>
    </location>
</feature>
<evidence type="ECO:0000259" key="14">
    <source>
        <dbReference type="Pfam" id="PF09757"/>
    </source>
</evidence>
<evidence type="ECO:0000259" key="13">
    <source>
        <dbReference type="Pfam" id="PF00850"/>
    </source>
</evidence>
<evidence type="ECO:0000256" key="4">
    <source>
        <dbReference type="ARBA" id="ARBA00022491"/>
    </source>
</evidence>
<dbReference type="Proteomes" id="UP000799302">
    <property type="component" value="Unassembled WGS sequence"/>
</dbReference>
<evidence type="ECO:0000313" key="16">
    <source>
        <dbReference type="Proteomes" id="UP000799302"/>
    </source>
</evidence>